<dbReference type="EMBL" id="CP050313">
    <property type="protein sequence ID" value="QIR16267.1"/>
    <property type="molecule type" value="Genomic_DNA"/>
</dbReference>
<reference evidence="3 4" key="1">
    <citation type="submission" date="2020-03" db="EMBL/GenBank/DDBJ databases">
        <title>Complete genome sequence of Shewanella sp.</title>
        <authorList>
            <person name="Kim Y.-S."/>
            <person name="Kim S.-J."/>
            <person name="Jung H.-K."/>
            <person name="Kim K.-H."/>
        </authorList>
    </citation>
    <scope>NUCLEOTIDE SEQUENCE [LARGE SCALE GENOMIC DNA]</scope>
    <source>
        <strain evidence="3 4">PN3F2</strain>
    </source>
</reference>
<feature type="transmembrane region" description="Helical" evidence="1">
    <location>
        <begin position="197"/>
        <end position="215"/>
    </location>
</feature>
<feature type="transmembrane region" description="Helical" evidence="1">
    <location>
        <begin position="227"/>
        <end position="244"/>
    </location>
</feature>
<keyword evidence="1" id="KW-0812">Transmembrane</keyword>
<keyword evidence="4" id="KW-1185">Reference proteome</keyword>
<dbReference type="SUPFAM" id="SSF103481">
    <property type="entry name" value="Multidrug resistance efflux transporter EmrE"/>
    <property type="match status" value="1"/>
</dbReference>
<feature type="transmembrane region" description="Helical" evidence="1">
    <location>
        <begin position="16"/>
        <end position="35"/>
    </location>
</feature>
<evidence type="ECO:0000256" key="1">
    <source>
        <dbReference type="SAM" id="Phobius"/>
    </source>
</evidence>
<dbReference type="InterPro" id="IPR000620">
    <property type="entry name" value="EamA_dom"/>
</dbReference>
<feature type="transmembrane region" description="Helical" evidence="1">
    <location>
        <begin position="107"/>
        <end position="128"/>
    </location>
</feature>
<feature type="domain" description="EamA" evidence="2">
    <location>
        <begin position="167"/>
        <end position="306"/>
    </location>
</feature>
<organism evidence="3 4">
    <name type="scientific">Shewanella aestuarii</name>
    <dbReference type="NCBI Taxonomy" id="1028752"/>
    <lineage>
        <taxon>Bacteria</taxon>
        <taxon>Pseudomonadati</taxon>
        <taxon>Pseudomonadota</taxon>
        <taxon>Gammaproteobacteria</taxon>
        <taxon>Alteromonadales</taxon>
        <taxon>Shewanellaceae</taxon>
        <taxon>Shewanella</taxon>
    </lineage>
</organism>
<feature type="transmembrane region" description="Helical" evidence="1">
    <location>
        <begin position="165"/>
        <end position="185"/>
    </location>
</feature>
<feature type="domain" description="EamA" evidence="2">
    <location>
        <begin position="16"/>
        <end position="150"/>
    </location>
</feature>
<evidence type="ECO:0000313" key="3">
    <source>
        <dbReference type="EMBL" id="QIR16267.1"/>
    </source>
</evidence>
<keyword evidence="1" id="KW-1133">Transmembrane helix</keyword>
<accession>A0A6G9QQD9</accession>
<dbReference type="InterPro" id="IPR037185">
    <property type="entry name" value="EmrE-like"/>
</dbReference>
<sequence length="324" mass="35953">MVTIVGQPQAENTAKLGLIFVSIAVFFWGILPIALKLSGQFIDAITLTWFRFLMAFVVTLLIQWRFGNLRQFTALSKSQWLKLCLAGILLMFNYVSFVYSLDYLAPGAAQLNFQTSPFFLAFGGVLFFKEKISAVQLSCFATLALGMLLFFHPHLSFTDTDNHQVMIGVMIVQFSVMSWTSYALLQKSLASQLSPSNILLFIYFLGIGVMAPFSSFGHFNQMNTEQWGVAIFCGANTLIAYGCFAQAMKYWPTAQVSAMIALTPVLSFSATALVVSFGWWVDVFSADNIDALSLLGIVLIIASVFAVQIWPLMVKRQHVKAGIQ</sequence>
<feature type="transmembrane region" description="Helical" evidence="1">
    <location>
        <begin position="41"/>
        <end position="62"/>
    </location>
</feature>
<dbReference type="Pfam" id="PF00892">
    <property type="entry name" value="EamA"/>
    <property type="match status" value="2"/>
</dbReference>
<feature type="transmembrane region" description="Helical" evidence="1">
    <location>
        <begin position="135"/>
        <end position="153"/>
    </location>
</feature>
<dbReference type="PANTHER" id="PTHR22911">
    <property type="entry name" value="ACYL-MALONYL CONDENSING ENZYME-RELATED"/>
    <property type="match status" value="1"/>
</dbReference>
<feature type="transmembrane region" description="Helical" evidence="1">
    <location>
        <begin position="256"/>
        <end position="280"/>
    </location>
</feature>
<feature type="transmembrane region" description="Helical" evidence="1">
    <location>
        <begin position="292"/>
        <end position="314"/>
    </location>
</feature>
<dbReference type="GO" id="GO:0016020">
    <property type="term" value="C:membrane"/>
    <property type="evidence" value="ECO:0007669"/>
    <property type="project" value="InterPro"/>
</dbReference>
<protein>
    <submittedName>
        <fullName evidence="3">DMT family transporter</fullName>
    </submittedName>
</protein>
<dbReference type="KEGG" id="saes:HBH39_15880"/>
<name>A0A6G9QQD9_9GAMM</name>
<dbReference type="PANTHER" id="PTHR22911:SF134">
    <property type="entry name" value="DMT FAMILY TRANSPORTER"/>
    <property type="match status" value="1"/>
</dbReference>
<dbReference type="Proteomes" id="UP000502608">
    <property type="component" value="Chromosome"/>
</dbReference>
<keyword evidence="1" id="KW-0472">Membrane</keyword>
<proteinExistence type="predicted"/>
<evidence type="ECO:0000259" key="2">
    <source>
        <dbReference type="Pfam" id="PF00892"/>
    </source>
</evidence>
<dbReference type="AlphaFoldDB" id="A0A6G9QQD9"/>
<feature type="transmembrane region" description="Helical" evidence="1">
    <location>
        <begin position="83"/>
        <end position="101"/>
    </location>
</feature>
<evidence type="ECO:0000313" key="4">
    <source>
        <dbReference type="Proteomes" id="UP000502608"/>
    </source>
</evidence>
<gene>
    <name evidence="3" type="ORF">HBH39_15880</name>
</gene>